<dbReference type="Pfam" id="PF14542">
    <property type="entry name" value="Acetyltransf_CG"/>
    <property type="match status" value="1"/>
</dbReference>
<dbReference type="Gene3D" id="3.40.630.30">
    <property type="match status" value="1"/>
</dbReference>
<gene>
    <name evidence="2" type="ORF">IGS68_22880</name>
</gene>
<dbReference type="SUPFAM" id="SSF55729">
    <property type="entry name" value="Acyl-CoA N-acyltransferases (Nat)"/>
    <property type="match status" value="1"/>
</dbReference>
<keyword evidence="3" id="KW-1185">Reference proteome</keyword>
<dbReference type="EMBL" id="CP067420">
    <property type="protein sequence ID" value="QQP88826.1"/>
    <property type="molecule type" value="Genomic_DNA"/>
</dbReference>
<proteinExistence type="predicted"/>
<organism evidence="2 3">
    <name type="scientific">Skermanella cutis</name>
    <dbReference type="NCBI Taxonomy" id="2775420"/>
    <lineage>
        <taxon>Bacteria</taxon>
        <taxon>Pseudomonadati</taxon>
        <taxon>Pseudomonadota</taxon>
        <taxon>Alphaproteobacteria</taxon>
        <taxon>Rhodospirillales</taxon>
        <taxon>Azospirillaceae</taxon>
        <taxon>Skermanella</taxon>
    </lineage>
</organism>
<dbReference type="InterPro" id="IPR031165">
    <property type="entry name" value="GNAT_YJDJ"/>
</dbReference>
<evidence type="ECO:0000313" key="2">
    <source>
        <dbReference type="EMBL" id="QQP88826.1"/>
    </source>
</evidence>
<dbReference type="PROSITE" id="PS51729">
    <property type="entry name" value="GNAT_YJDJ"/>
    <property type="match status" value="1"/>
</dbReference>
<feature type="domain" description="N-acetyltransferase" evidence="1">
    <location>
        <begin position="10"/>
        <end position="95"/>
    </location>
</feature>
<dbReference type="InterPro" id="IPR016181">
    <property type="entry name" value="Acyl_CoA_acyltransferase"/>
</dbReference>
<dbReference type="Proteomes" id="UP000595197">
    <property type="component" value="Chromosome"/>
</dbReference>
<evidence type="ECO:0000259" key="1">
    <source>
        <dbReference type="PROSITE" id="PS51729"/>
    </source>
</evidence>
<dbReference type="InterPro" id="IPR045057">
    <property type="entry name" value="Gcn5-rel_NAT"/>
</dbReference>
<evidence type="ECO:0000313" key="3">
    <source>
        <dbReference type="Proteomes" id="UP000595197"/>
    </source>
</evidence>
<dbReference type="PANTHER" id="PTHR31435">
    <property type="entry name" value="PROTEIN NATD1"/>
    <property type="match status" value="1"/>
</dbReference>
<sequence>MRRTPVAEVTDNQADNRYEMDVKGTVAFMDYRLKDDVIALVHTEVPEALSGQGIGSKLASGVLDDVRRRGLKVEPYCTFVQSYVERHPEYRDIVLPIR</sequence>
<accession>A0ABX7B3B1</accession>
<reference evidence="2" key="1">
    <citation type="submission" date="2021-02" db="EMBL/GenBank/DDBJ databases">
        <title>Skermanella TT6 skin isolate.</title>
        <authorList>
            <person name="Lee K."/>
            <person name="Ganzorig M."/>
        </authorList>
    </citation>
    <scope>NUCLEOTIDE SEQUENCE</scope>
    <source>
        <strain evidence="2">TT6</strain>
    </source>
</reference>
<protein>
    <submittedName>
        <fullName evidence="2">N-acetyltransferase</fullName>
    </submittedName>
</protein>
<dbReference type="PANTHER" id="PTHR31435:SF10">
    <property type="entry name" value="BSR4717 PROTEIN"/>
    <property type="match status" value="1"/>
</dbReference>
<name>A0ABX7B3B1_9PROT</name>